<keyword evidence="9 13" id="KW-1133">Transmembrane helix</keyword>
<evidence type="ECO:0000256" key="13">
    <source>
        <dbReference type="SAM" id="Phobius"/>
    </source>
</evidence>
<dbReference type="GO" id="GO:0042910">
    <property type="term" value="F:xenobiotic transmembrane transporter activity"/>
    <property type="evidence" value="ECO:0007669"/>
    <property type="project" value="InterPro"/>
</dbReference>
<keyword evidence="15" id="KW-1185">Reference proteome</keyword>
<evidence type="ECO:0000256" key="7">
    <source>
        <dbReference type="ARBA" id="ARBA00022475"/>
    </source>
</evidence>
<dbReference type="NCBIfam" id="TIGR00797">
    <property type="entry name" value="matE"/>
    <property type="match status" value="1"/>
</dbReference>
<dbReference type="PIRSF" id="PIRSF006603">
    <property type="entry name" value="DinF"/>
    <property type="match status" value="1"/>
</dbReference>
<keyword evidence="6" id="KW-0050">Antiport</keyword>
<evidence type="ECO:0000256" key="5">
    <source>
        <dbReference type="ARBA" id="ARBA00022448"/>
    </source>
</evidence>
<evidence type="ECO:0000256" key="1">
    <source>
        <dbReference type="ARBA" id="ARBA00003408"/>
    </source>
</evidence>
<accession>A0A4R3Z5V2</accession>
<keyword evidence="7" id="KW-1003">Cell membrane</keyword>
<feature type="transmembrane region" description="Helical" evidence="13">
    <location>
        <begin position="420"/>
        <end position="436"/>
    </location>
</feature>
<dbReference type="GO" id="GO:0005886">
    <property type="term" value="C:plasma membrane"/>
    <property type="evidence" value="ECO:0007669"/>
    <property type="project" value="UniProtKB-SubCell"/>
</dbReference>
<keyword evidence="8 13" id="KW-0812">Transmembrane</keyword>
<dbReference type="PANTHER" id="PTHR43298:SF2">
    <property type="entry name" value="FMN_FAD EXPORTER YEEO-RELATED"/>
    <property type="match status" value="1"/>
</dbReference>
<name>A0A4R3Z5V2_9FIRM</name>
<dbReference type="GO" id="GO:0006811">
    <property type="term" value="P:monoatomic ion transport"/>
    <property type="evidence" value="ECO:0007669"/>
    <property type="project" value="UniProtKB-KW"/>
</dbReference>
<keyword evidence="11 13" id="KW-0472">Membrane</keyword>
<comment type="subcellular location">
    <subcellularLocation>
        <location evidence="2">Cell membrane</location>
        <topology evidence="2">Multi-pass membrane protein</topology>
    </subcellularLocation>
</comment>
<feature type="transmembrane region" description="Helical" evidence="13">
    <location>
        <begin position="193"/>
        <end position="217"/>
    </location>
</feature>
<feature type="transmembrane region" description="Helical" evidence="13">
    <location>
        <begin position="320"/>
        <end position="346"/>
    </location>
</feature>
<evidence type="ECO:0000256" key="10">
    <source>
        <dbReference type="ARBA" id="ARBA00023065"/>
    </source>
</evidence>
<evidence type="ECO:0000256" key="9">
    <source>
        <dbReference type="ARBA" id="ARBA00022989"/>
    </source>
</evidence>
<evidence type="ECO:0000256" key="11">
    <source>
        <dbReference type="ARBA" id="ARBA00023136"/>
    </source>
</evidence>
<gene>
    <name evidence="14" type="ORF">EDD60_10959</name>
</gene>
<evidence type="ECO:0000313" key="15">
    <source>
        <dbReference type="Proteomes" id="UP000295515"/>
    </source>
</evidence>
<keyword evidence="5" id="KW-0813">Transport</keyword>
<comment type="function">
    <text evidence="1">Multidrug efflux pump.</text>
</comment>
<feature type="transmembrane region" description="Helical" evidence="13">
    <location>
        <begin position="92"/>
        <end position="113"/>
    </location>
</feature>
<dbReference type="EMBL" id="SMCQ01000009">
    <property type="protein sequence ID" value="TCV99477.1"/>
    <property type="molecule type" value="Genomic_DNA"/>
</dbReference>
<evidence type="ECO:0000256" key="6">
    <source>
        <dbReference type="ARBA" id="ARBA00022449"/>
    </source>
</evidence>
<dbReference type="PANTHER" id="PTHR43298">
    <property type="entry name" value="MULTIDRUG RESISTANCE PROTEIN NORM-RELATED"/>
    <property type="match status" value="1"/>
</dbReference>
<protein>
    <recommendedName>
        <fullName evidence="4">Probable multidrug resistance protein NorM</fullName>
    </recommendedName>
    <alternativeName>
        <fullName evidence="12">Multidrug-efflux transporter</fullName>
    </alternativeName>
</protein>
<evidence type="ECO:0000313" key="14">
    <source>
        <dbReference type="EMBL" id="TCV99477.1"/>
    </source>
</evidence>
<feature type="transmembrane region" description="Helical" evidence="13">
    <location>
        <begin position="20"/>
        <end position="45"/>
    </location>
</feature>
<feature type="transmembrane region" description="Helical" evidence="13">
    <location>
        <begin position="247"/>
        <end position="266"/>
    </location>
</feature>
<dbReference type="InterPro" id="IPR050222">
    <property type="entry name" value="MATE_MdtK"/>
</dbReference>
<proteinExistence type="inferred from homology"/>
<comment type="similarity">
    <text evidence="3">Belongs to the multi antimicrobial extrusion (MATE) (TC 2.A.66.1) family.</text>
</comment>
<dbReference type="PROSITE" id="PS51257">
    <property type="entry name" value="PROKAR_LIPOPROTEIN"/>
    <property type="match status" value="1"/>
</dbReference>
<comment type="caution">
    <text evidence="14">The sequence shown here is derived from an EMBL/GenBank/DDBJ whole genome shotgun (WGS) entry which is preliminary data.</text>
</comment>
<evidence type="ECO:0000256" key="12">
    <source>
        <dbReference type="ARBA" id="ARBA00031636"/>
    </source>
</evidence>
<dbReference type="RefSeq" id="WP_066445853.1">
    <property type="nucleotide sequence ID" value="NZ_DBGCPY010000002.1"/>
</dbReference>
<evidence type="ECO:0000256" key="2">
    <source>
        <dbReference type="ARBA" id="ARBA00004651"/>
    </source>
</evidence>
<keyword evidence="10" id="KW-0406">Ion transport</keyword>
<reference evidence="14 15" key="1">
    <citation type="submission" date="2019-03" db="EMBL/GenBank/DDBJ databases">
        <title>Genomic Encyclopedia of Type Strains, Phase IV (KMG-IV): sequencing the most valuable type-strain genomes for metagenomic binning, comparative biology and taxonomic classification.</title>
        <authorList>
            <person name="Goeker M."/>
        </authorList>
    </citation>
    <scope>NUCLEOTIDE SEQUENCE [LARGE SCALE GENOMIC DNA]</scope>
    <source>
        <strain evidence="14 15">DSM 29487</strain>
    </source>
</reference>
<evidence type="ECO:0000256" key="4">
    <source>
        <dbReference type="ARBA" id="ARBA00020268"/>
    </source>
</evidence>
<feature type="transmembrane region" description="Helical" evidence="13">
    <location>
        <begin position="286"/>
        <end position="308"/>
    </location>
</feature>
<dbReference type="InterPro" id="IPR048279">
    <property type="entry name" value="MdtK-like"/>
</dbReference>
<dbReference type="Proteomes" id="UP000295515">
    <property type="component" value="Unassembled WGS sequence"/>
</dbReference>
<dbReference type="Pfam" id="PF01554">
    <property type="entry name" value="MatE"/>
    <property type="match status" value="2"/>
</dbReference>
<feature type="transmembrane region" description="Helical" evidence="13">
    <location>
        <begin position="57"/>
        <end position="80"/>
    </location>
</feature>
<feature type="transmembrane region" description="Helical" evidence="13">
    <location>
        <begin position="391"/>
        <end position="414"/>
    </location>
</feature>
<dbReference type="AlphaFoldDB" id="A0A4R3Z5V2"/>
<dbReference type="GO" id="GO:0015297">
    <property type="term" value="F:antiporter activity"/>
    <property type="evidence" value="ECO:0007669"/>
    <property type="project" value="UniProtKB-KW"/>
</dbReference>
<dbReference type="InterPro" id="IPR002528">
    <property type="entry name" value="MATE_fam"/>
</dbReference>
<evidence type="ECO:0000256" key="3">
    <source>
        <dbReference type="ARBA" id="ARBA00010199"/>
    </source>
</evidence>
<evidence type="ECO:0000256" key="8">
    <source>
        <dbReference type="ARBA" id="ARBA00022692"/>
    </source>
</evidence>
<feature type="transmembrane region" description="Helical" evidence="13">
    <location>
        <begin position="133"/>
        <end position="151"/>
    </location>
</feature>
<feature type="transmembrane region" description="Helical" evidence="13">
    <location>
        <begin position="358"/>
        <end position="379"/>
    </location>
</feature>
<dbReference type="GeneID" id="98915344"/>
<sequence>MDIIRHYMGPKSFYKRACYIAIPLGLQQLVTSCMGIIDSLMVSWIGQVTAVGTAVQIETLCTSVSWACAAGVGIYSVQFFGAKDMLNLKRSFGLSLVLAIISGMFWFLLAAIFGKWILGFYIQDAMVIENGLLYLRIAMFSYVFLAIEFAFNIVYRNINKPRIPLIIGIMAMIINVISNYIFIFGLFGMPKMGIQGAALGTCLAHMSAVSIHFIYAYRTHQIFLGSLSEMFSFDIRFVKNIMRKTQAIIINELFFGFGSTLFIKAFGVLGTSSMDAYYVGAKISDIFYALANGFSNAVAAIVGMSLGAGNENKAKEEGNYFIGMAVCLSTVAMALIFAGSHFLVSIFHLTNSQVIEEAVLIVKVFSLRIALRFFIVIVFSSLRAGGDSKILTLLDSGLMWGVGIPLAFICVHLFQIQSIALVFLICQLEQVVRVIFGMRRYRTGVWAVNLTTSISN</sequence>
<organism evidence="14 15">
    <name type="scientific">Longibaculum muris</name>
    <dbReference type="NCBI Taxonomy" id="1796628"/>
    <lineage>
        <taxon>Bacteria</taxon>
        <taxon>Bacillati</taxon>
        <taxon>Bacillota</taxon>
        <taxon>Erysipelotrichia</taxon>
        <taxon>Erysipelotrichales</taxon>
        <taxon>Coprobacillaceae</taxon>
        <taxon>Longibaculum</taxon>
    </lineage>
</organism>
<feature type="transmembrane region" description="Helical" evidence="13">
    <location>
        <begin position="163"/>
        <end position="187"/>
    </location>
</feature>